<organism evidence="3">
    <name type="scientific">mine drainage metagenome</name>
    <dbReference type="NCBI Taxonomy" id="410659"/>
    <lineage>
        <taxon>unclassified sequences</taxon>
        <taxon>metagenomes</taxon>
        <taxon>ecological metagenomes</taxon>
    </lineage>
</organism>
<dbReference type="PROSITE" id="PS51833">
    <property type="entry name" value="HDOD"/>
    <property type="match status" value="1"/>
</dbReference>
<dbReference type="InterPro" id="IPR006675">
    <property type="entry name" value="HDIG_dom"/>
</dbReference>
<evidence type="ECO:0000259" key="2">
    <source>
        <dbReference type="PROSITE" id="PS51833"/>
    </source>
</evidence>
<feature type="domain" description="HD" evidence="1">
    <location>
        <begin position="109"/>
        <end position="230"/>
    </location>
</feature>
<dbReference type="InterPro" id="IPR052340">
    <property type="entry name" value="RNase_Y/CdgJ"/>
</dbReference>
<dbReference type="SUPFAM" id="SSF109604">
    <property type="entry name" value="HD-domain/PDEase-like"/>
    <property type="match status" value="1"/>
</dbReference>
<accession>A0A1J5RCT7</accession>
<dbReference type="Pfam" id="PF08668">
    <property type="entry name" value="HDOD"/>
    <property type="match status" value="1"/>
</dbReference>
<dbReference type="EMBL" id="MLJW01000311">
    <property type="protein sequence ID" value="OIQ89932.1"/>
    <property type="molecule type" value="Genomic_DNA"/>
</dbReference>
<dbReference type="PROSITE" id="PS51831">
    <property type="entry name" value="HD"/>
    <property type="match status" value="1"/>
</dbReference>
<dbReference type="InterPro" id="IPR013976">
    <property type="entry name" value="HDOD"/>
</dbReference>
<dbReference type="NCBIfam" id="TIGR00277">
    <property type="entry name" value="HDIG"/>
    <property type="match status" value="1"/>
</dbReference>
<proteinExistence type="predicted"/>
<dbReference type="SMART" id="SM00471">
    <property type="entry name" value="HDc"/>
    <property type="match status" value="1"/>
</dbReference>
<dbReference type="Gene3D" id="1.10.3210.10">
    <property type="entry name" value="Hypothetical protein af1432"/>
    <property type="match status" value="1"/>
</dbReference>
<reference evidence="3" key="1">
    <citation type="submission" date="2016-10" db="EMBL/GenBank/DDBJ databases">
        <title>Sequence of Gallionella enrichment culture.</title>
        <authorList>
            <person name="Poehlein A."/>
            <person name="Muehling M."/>
            <person name="Daniel R."/>
        </authorList>
    </citation>
    <scope>NUCLEOTIDE SEQUENCE</scope>
</reference>
<feature type="domain" description="HDOD" evidence="2">
    <location>
        <begin position="16"/>
        <end position="209"/>
    </location>
</feature>
<protein>
    <submittedName>
        <fullName evidence="3">Ribonuclease Y</fullName>
    </submittedName>
</protein>
<dbReference type="CDD" id="cd00077">
    <property type="entry name" value="HDc"/>
    <property type="match status" value="1"/>
</dbReference>
<dbReference type="InterPro" id="IPR006674">
    <property type="entry name" value="HD_domain"/>
</dbReference>
<name>A0A1J5RCT7_9ZZZZ</name>
<dbReference type="AlphaFoldDB" id="A0A1J5RCT7"/>
<dbReference type="PANTHER" id="PTHR33525">
    <property type="match status" value="1"/>
</dbReference>
<evidence type="ECO:0000259" key="1">
    <source>
        <dbReference type="PROSITE" id="PS51831"/>
    </source>
</evidence>
<dbReference type="InterPro" id="IPR003607">
    <property type="entry name" value="HD/PDEase_dom"/>
</dbReference>
<comment type="caution">
    <text evidence="3">The sequence shown here is derived from an EMBL/GenBank/DDBJ whole genome shotgun (WGS) entry which is preliminary data.</text>
</comment>
<sequence length="280" mass="30376">MNGVSLEEILSRVSTLPTLPEAARYVIATIDDETANADSLVDRLNTDPIVVARILAAANSSAFALRSRIDSMRQAILVLGLKEIRTITLATAVIDRLNLGSGAFDPRILWRHSLGVAVCARAIAEDLRYNPEAAFTAGLLHDIGQMLLFAAAPELFEEALRRCRELDEPIVESEQAVFGFDHAVVGAELVRHWRLPTEIADGIGGHHDPEGGHFGEMGDLIHVAEVLSHALDLGKLPDNRVPAVSSLACARLGIDWADFSPRMADIEAAYDEILLALNLH</sequence>
<evidence type="ECO:0000313" key="3">
    <source>
        <dbReference type="EMBL" id="OIQ89932.1"/>
    </source>
</evidence>
<dbReference type="PANTHER" id="PTHR33525:SF3">
    <property type="entry name" value="RIBONUCLEASE Y"/>
    <property type="match status" value="1"/>
</dbReference>
<gene>
    <name evidence="3" type="primary">rny_10</name>
    <name evidence="3" type="ORF">GALL_281790</name>
</gene>